<dbReference type="EMBL" id="VWXL01000095">
    <property type="protein sequence ID" value="MVB12461.1"/>
    <property type="molecule type" value="Genomic_DNA"/>
</dbReference>
<evidence type="ECO:0000259" key="6">
    <source>
        <dbReference type="SMART" id="SM00642"/>
    </source>
</evidence>
<dbReference type="Gene3D" id="2.60.40.1180">
    <property type="entry name" value="Golgi alpha-mannosidase II"/>
    <property type="match status" value="1"/>
</dbReference>
<dbReference type="FunFam" id="2.60.40.1180:FF:000007">
    <property type="entry name" value="Sucrose isomerase"/>
    <property type="match status" value="1"/>
</dbReference>
<evidence type="ECO:0000256" key="2">
    <source>
        <dbReference type="ARBA" id="ARBA00008061"/>
    </source>
</evidence>
<dbReference type="InterPro" id="IPR032091">
    <property type="entry name" value="Malt_amylase-like_C"/>
</dbReference>
<dbReference type="EMBL" id="CP060286">
    <property type="protein sequence ID" value="QNK40554.1"/>
    <property type="molecule type" value="Genomic_DNA"/>
</dbReference>
<dbReference type="InterPro" id="IPR006047">
    <property type="entry name" value="GH13_cat_dom"/>
</dbReference>
<evidence type="ECO:0000313" key="10">
    <source>
        <dbReference type="Proteomes" id="UP000515909"/>
    </source>
</evidence>
<dbReference type="PANTHER" id="PTHR10357">
    <property type="entry name" value="ALPHA-AMYLASE FAMILY MEMBER"/>
    <property type="match status" value="1"/>
</dbReference>
<dbReference type="InterPro" id="IPR013780">
    <property type="entry name" value="Glyco_hydro_b"/>
</dbReference>
<keyword evidence="9" id="KW-1185">Reference proteome</keyword>
<dbReference type="GO" id="GO:0004556">
    <property type="term" value="F:alpha-amylase activity"/>
    <property type="evidence" value="ECO:0007669"/>
    <property type="project" value="TreeGrafter"/>
</dbReference>
<accession>A0A6N8I2U4</accession>
<evidence type="ECO:0000256" key="4">
    <source>
        <dbReference type="ARBA" id="ARBA00022801"/>
    </source>
</evidence>
<evidence type="ECO:0000256" key="3">
    <source>
        <dbReference type="ARBA" id="ARBA00022490"/>
    </source>
</evidence>
<comment type="subcellular location">
    <subcellularLocation>
        <location evidence="1">Cytoplasm</location>
    </subcellularLocation>
</comment>
<dbReference type="Proteomes" id="UP000469440">
    <property type="component" value="Unassembled WGS sequence"/>
</dbReference>
<dbReference type="CDD" id="cd11333">
    <property type="entry name" value="AmyAc_SI_OligoGlu_DGase"/>
    <property type="match status" value="1"/>
</dbReference>
<dbReference type="InterPro" id="IPR017853">
    <property type="entry name" value="GH"/>
</dbReference>
<keyword evidence="5 7" id="KW-0326">Glycosidase</keyword>
<dbReference type="EC" id="3.2.1.10" evidence="7"/>
<dbReference type="SUPFAM" id="SSF51011">
    <property type="entry name" value="Glycosyl hydrolase domain"/>
    <property type="match status" value="1"/>
</dbReference>
<dbReference type="GO" id="GO:0005737">
    <property type="term" value="C:cytoplasm"/>
    <property type="evidence" value="ECO:0007669"/>
    <property type="project" value="UniProtKB-SubCell"/>
</dbReference>
<comment type="similarity">
    <text evidence="2">Belongs to the glycosyl hydrolase 13 family.</text>
</comment>
<evidence type="ECO:0000313" key="7">
    <source>
        <dbReference type="EMBL" id="MVB12461.1"/>
    </source>
</evidence>
<dbReference type="NCBIfam" id="NF008183">
    <property type="entry name" value="PRK10933.1"/>
    <property type="match status" value="1"/>
</dbReference>
<dbReference type="GO" id="GO:0009313">
    <property type="term" value="P:oligosaccharide catabolic process"/>
    <property type="evidence" value="ECO:0007669"/>
    <property type="project" value="TreeGrafter"/>
</dbReference>
<reference evidence="8 10" key="2">
    <citation type="submission" date="2020-08" db="EMBL/GenBank/DDBJ databases">
        <title>The isolate Caproiciproducens sp. 7D4C2 produces n-caproate at mildly acidic conditions from hexoses: genome and rBOX comparison with related strains and chain-elongating bacteria.</title>
        <authorList>
            <person name="Esquivel-Elizondo S."/>
            <person name="Bagci C."/>
            <person name="Temovska M."/>
            <person name="Jeon B.S."/>
            <person name="Bessarab I."/>
            <person name="Williams R.B.H."/>
            <person name="Huson D.H."/>
            <person name="Angenent L.T."/>
        </authorList>
    </citation>
    <scope>NUCLEOTIDE SEQUENCE [LARGE SCALE GENOMIC DNA]</scope>
    <source>
        <strain evidence="8 10">7D4C2</strain>
    </source>
</reference>
<dbReference type="Gene3D" id="3.20.20.80">
    <property type="entry name" value="Glycosidases"/>
    <property type="match status" value="1"/>
</dbReference>
<dbReference type="GO" id="GO:0004574">
    <property type="term" value="F:oligo-1,6-glucosidase activity"/>
    <property type="evidence" value="ECO:0007669"/>
    <property type="project" value="UniProtKB-EC"/>
</dbReference>
<dbReference type="FunFam" id="3.20.20.80:FF:000064">
    <property type="entry name" value="Oligo-1,6-glucosidase"/>
    <property type="match status" value="1"/>
</dbReference>
<dbReference type="SUPFAM" id="SSF51445">
    <property type="entry name" value="(Trans)glycosidases"/>
    <property type="match status" value="1"/>
</dbReference>
<dbReference type="PANTHER" id="PTHR10357:SF184">
    <property type="entry name" value="OLIGO-1,6-GLUCOSIDASE 1"/>
    <property type="match status" value="1"/>
</dbReference>
<proteinExistence type="inferred from homology"/>
<dbReference type="AlphaFoldDB" id="A0A6N8I2U4"/>
<evidence type="ECO:0000256" key="5">
    <source>
        <dbReference type="ARBA" id="ARBA00023295"/>
    </source>
</evidence>
<keyword evidence="4 7" id="KW-0378">Hydrolase</keyword>
<reference evidence="7 9" key="1">
    <citation type="submission" date="2019-09" db="EMBL/GenBank/DDBJ databases">
        <title>Genome sequence of Clostridium sp. EA1.</title>
        <authorList>
            <person name="Poehlein A."/>
            <person name="Bengelsdorf F.R."/>
            <person name="Daniel R."/>
        </authorList>
    </citation>
    <scope>NUCLEOTIDE SEQUENCE [LARGE SCALE GENOMIC DNA]</scope>
    <source>
        <strain evidence="7 9">EA1</strain>
    </source>
</reference>
<dbReference type="Pfam" id="PF00128">
    <property type="entry name" value="Alpha-amylase"/>
    <property type="match status" value="1"/>
</dbReference>
<dbReference type="Pfam" id="PF16657">
    <property type="entry name" value="Malt_amylase_C"/>
    <property type="match status" value="1"/>
</dbReference>
<name>A0A6N8I2U4_9FIRM</name>
<dbReference type="Gene3D" id="3.90.400.10">
    <property type="entry name" value="Oligo-1,6-glucosidase, Domain 2"/>
    <property type="match status" value="1"/>
</dbReference>
<keyword evidence="3" id="KW-0963">Cytoplasm</keyword>
<dbReference type="FunFam" id="3.90.400.10:FF:000002">
    <property type="entry name" value="Sucrose isomerase"/>
    <property type="match status" value="1"/>
</dbReference>
<accession>A0A7G8TAB3</accession>
<evidence type="ECO:0000256" key="1">
    <source>
        <dbReference type="ARBA" id="ARBA00004496"/>
    </source>
</evidence>
<dbReference type="KEGG" id="cfem:HCR03_18280"/>
<gene>
    <name evidence="7" type="primary">malL</name>
    <name evidence="7" type="ORF">CAFE_32010</name>
    <name evidence="8" type="ORF">HCR03_18280</name>
</gene>
<evidence type="ECO:0000313" key="9">
    <source>
        <dbReference type="Proteomes" id="UP000469440"/>
    </source>
</evidence>
<organism evidence="7 9">
    <name type="scientific">Caproicibacter fermentans</name>
    <dbReference type="NCBI Taxonomy" id="2576756"/>
    <lineage>
        <taxon>Bacteria</taxon>
        <taxon>Bacillati</taxon>
        <taxon>Bacillota</taxon>
        <taxon>Clostridia</taxon>
        <taxon>Eubacteriales</taxon>
        <taxon>Acutalibacteraceae</taxon>
        <taxon>Caproicibacter</taxon>
    </lineage>
</organism>
<dbReference type="Proteomes" id="UP000515909">
    <property type="component" value="Chromosome"/>
</dbReference>
<feature type="domain" description="Glycosyl hydrolase family 13 catalytic" evidence="6">
    <location>
        <begin position="13"/>
        <end position="420"/>
    </location>
</feature>
<dbReference type="SMART" id="SM00642">
    <property type="entry name" value="Aamy"/>
    <property type="match status" value="1"/>
</dbReference>
<protein>
    <submittedName>
        <fullName evidence="8">Alpha-glucosidase</fullName>
    </submittedName>
    <submittedName>
        <fullName evidence="7">Oligo-1,6-glucosidase</fullName>
        <ecNumber evidence="7">3.2.1.10</ecNumber>
    </submittedName>
</protein>
<sequence length="560" mass="65246">MEKKWWKEAVVYQVYPRSFLDSSGDGVGDLRGIIQKLDYIRDLGANVIWLCPIYDSPNADNGYDIRDYRKIMKEFGTMRDFEELLAQAHQKGLKIVMDLVVNHTSDEHEWFQKSRQSPANQYRGYYIWKDGKDGREPNNWGAVFGGSVWKFDESAKQYYMHLFAEKQPDLNWENPEVRKNVYDMMTWWLEKGVDGFRMDVINAISKDQRFPDGEVPPGQKYGDGWKHTTNGPRVHEFLQEMYREVLSKYDVMTVGETGGITTADAQKYAGFDRHELNMVFQFEHVDLGGNENGKWNDRPVALRDLKEIITRWQTELDGKAWNSLYFGNHDQPRSVSRFGSDGEFREKSAKLLATLLLTLQGTPFIYQGEEIGMTNVPFQNIAQFRDIETLNAYRELNDRYPGEEARVMRYIRAKSRDNARTPMQWDDTPNAGFSQAEPWIPVNPNYRRINVSQNLSDPDSVFHYYQKMIRLRRKFPALIYGSYRPLLENHEQVICFEREYHEKTLLIVLNFSKEAAQVRLPDSVGPSGSLLISNDPACENQILSKTMDLPPFESRVYLLS</sequence>
<evidence type="ECO:0000313" key="8">
    <source>
        <dbReference type="EMBL" id="QNK40554.1"/>
    </source>
</evidence>
<dbReference type="RefSeq" id="WP_066646026.1">
    <property type="nucleotide sequence ID" value="NZ_CP060286.1"/>
</dbReference>
<dbReference type="FunFam" id="3.20.20.80:FF:000014">
    <property type="entry name" value="Alpha,alpha-phosphotrehalase"/>
    <property type="match status" value="1"/>
</dbReference>
<dbReference type="InterPro" id="IPR045857">
    <property type="entry name" value="O16G_dom_2"/>
</dbReference>